<dbReference type="Proteomes" id="UP000287972">
    <property type="component" value="Unassembled WGS sequence"/>
</dbReference>
<reference evidence="1 2" key="1">
    <citation type="submission" date="2017-06" db="EMBL/GenBank/DDBJ databases">
        <title>Comparative genomic analysis of Ambrosia Fusariam Clade fungi.</title>
        <authorList>
            <person name="Stajich J.E."/>
            <person name="Carrillo J."/>
            <person name="Kijimoto T."/>
            <person name="Eskalen A."/>
            <person name="O'Donnell K."/>
            <person name="Kasson M."/>
        </authorList>
    </citation>
    <scope>NUCLEOTIDE SEQUENCE [LARGE SCALE GENOMIC DNA]</scope>
    <source>
        <strain evidence="1 2">NRRL62606</strain>
    </source>
</reference>
<name>A0A428NDK4_9HYPO</name>
<feature type="non-terminal residue" evidence="1">
    <location>
        <position position="1"/>
    </location>
</feature>
<feature type="non-terminal residue" evidence="1">
    <location>
        <position position="306"/>
    </location>
</feature>
<sequence length="306" mass="34889">GPESGLDVTDRPQRILRDFDDPDVDTTGVLMLVGSQSKQAAFRKLLFQNEPVRARASGEVHLLVSSFREYRQRPFVIADTDIPKSQSRPSSPRGRLCHEVTVHTFMENSMPGDVGEIHDRLFHKALLPFADVICVFVEDIGGFQASLRRVIAWLEKGPPSKSPFQWRFHRRGPKTLEPEVLGALETSRQSRRRSNYLFSVRHLAEFLQHGANAARNLAYEPFDFIKTSRVRRDVAPDLSRHISNFLEKFTSLSSLKQFAVPLIASSLLIDHYPPEMHLFDPHDVFRELYEDACSRASSEFKPGYKG</sequence>
<dbReference type="EMBL" id="NKCL01001570">
    <property type="protein sequence ID" value="RSL38861.1"/>
    <property type="molecule type" value="Genomic_DNA"/>
</dbReference>
<keyword evidence="2" id="KW-1185">Reference proteome</keyword>
<evidence type="ECO:0000313" key="2">
    <source>
        <dbReference type="Proteomes" id="UP000287972"/>
    </source>
</evidence>
<organism evidence="1 2">
    <name type="scientific">Fusarium floridanum</name>
    <dbReference type="NCBI Taxonomy" id="1325733"/>
    <lineage>
        <taxon>Eukaryota</taxon>
        <taxon>Fungi</taxon>
        <taxon>Dikarya</taxon>
        <taxon>Ascomycota</taxon>
        <taxon>Pezizomycotina</taxon>
        <taxon>Sordariomycetes</taxon>
        <taxon>Hypocreomycetidae</taxon>
        <taxon>Hypocreales</taxon>
        <taxon>Nectriaceae</taxon>
        <taxon>Fusarium</taxon>
        <taxon>Fusarium solani species complex</taxon>
    </lineage>
</organism>
<gene>
    <name evidence="1" type="ORF">CEP51_016871</name>
</gene>
<evidence type="ECO:0000313" key="1">
    <source>
        <dbReference type="EMBL" id="RSL38861.1"/>
    </source>
</evidence>
<dbReference type="AlphaFoldDB" id="A0A428NDK4"/>
<proteinExistence type="predicted"/>
<protein>
    <submittedName>
        <fullName evidence="1">Uncharacterized protein</fullName>
    </submittedName>
</protein>
<accession>A0A428NDK4</accession>
<comment type="caution">
    <text evidence="1">The sequence shown here is derived from an EMBL/GenBank/DDBJ whole genome shotgun (WGS) entry which is preliminary data.</text>
</comment>